<dbReference type="OrthoDB" id="3298667at2"/>
<dbReference type="InterPro" id="IPR043762">
    <property type="entry name" value="DUF5708"/>
</dbReference>
<dbReference type="Proteomes" id="UP000000657">
    <property type="component" value="Chromosome"/>
</dbReference>
<name>Q0RES9_FRAAA</name>
<evidence type="ECO:0000313" key="2">
    <source>
        <dbReference type="Proteomes" id="UP000000657"/>
    </source>
</evidence>
<dbReference type="HOGENOM" id="CLU_2806221_0_0_11"/>
<keyword evidence="2" id="KW-1185">Reference proteome</keyword>
<reference evidence="1 2" key="1">
    <citation type="journal article" date="2007" name="Genome Res.">
        <title>Genome characteristics of facultatively symbiotic Frankia sp. strains reflect host range and host plant biogeography.</title>
        <authorList>
            <person name="Normand P."/>
            <person name="Lapierre P."/>
            <person name="Tisa L.S."/>
            <person name="Gogarten J.P."/>
            <person name="Alloisio N."/>
            <person name="Bagnarol E."/>
            <person name="Bassi C.A."/>
            <person name="Berry A.M."/>
            <person name="Bickhart D.M."/>
            <person name="Choisne N."/>
            <person name="Couloux A."/>
            <person name="Cournoyer B."/>
            <person name="Cruveiller S."/>
            <person name="Daubin V."/>
            <person name="Demange N."/>
            <person name="Francino M.P."/>
            <person name="Goltsman E."/>
            <person name="Huang Y."/>
            <person name="Kopp O.R."/>
            <person name="Labarre L."/>
            <person name="Lapidus A."/>
            <person name="Lavire C."/>
            <person name="Marechal J."/>
            <person name="Martinez M."/>
            <person name="Mastronunzio J.E."/>
            <person name="Mullin B.C."/>
            <person name="Niemann J."/>
            <person name="Pujic P."/>
            <person name="Rawnsley T."/>
            <person name="Rouy Z."/>
            <person name="Schenowitz C."/>
            <person name="Sellstedt A."/>
            <person name="Tavares F."/>
            <person name="Tomkins J.P."/>
            <person name="Vallenet D."/>
            <person name="Valverde C."/>
            <person name="Wall L.G."/>
            <person name="Wang Y."/>
            <person name="Medigue C."/>
            <person name="Benson D.R."/>
        </authorList>
    </citation>
    <scope>NUCLEOTIDE SEQUENCE [LARGE SCALE GENOMIC DNA]</scope>
    <source>
        <strain evidence="2">DSM 45986 / CECT 9034 / ACN14a</strain>
    </source>
</reference>
<accession>Q0RES9</accession>
<evidence type="ECO:0000313" key="1">
    <source>
        <dbReference type="EMBL" id="CAJ64027.1"/>
    </source>
</evidence>
<dbReference type="STRING" id="326424.FRAAL5394"/>
<organism evidence="1 2">
    <name type="scientific">Frankia alni (strain DSM 45986 / CECT 9034 / ACN14a)</name>
    <dbReference type="NCBI Taxonomy" id="326424"/>
    <lineage>
        <taxon>Bacteria</taxon>
        <taxon>Bacillati</taxon>
        <taxon>Actinomycetota</taxon>
        <taxon>Actinomycetes</taxon>
        <taxon>Frankiales</taxon>
        <taxon>Frankiaceae</taxon>
        <taxon>Frankia</taxon>
    </lineage>
</organism>
<dbReference type="KEGG" id="fal:FRAAL5394"/>
<dbReference type="Pfam" id="PF18969">
    <property type="entry name" value="DUF5708"/>
    <property type="match status" value="1"/>
</dbReference>
<proteinExistence type="predicted"/>
<sequence>MSNNVKSLITGAFMLAAGLILYFTTDGVKIPVFTLTKVGVVLVFLGALELVITTGAMLLPDRKSQRR</sequence>
<dbReference type="AlphaFoldDB" id="Q0RES9"/>
<protein>
    <submittedName>
        <fullName evidence="1">Uncharacterized protein</fullName>
    </submittedName>
</protein>
<gene>
    <name evidence="1" type="ordered locus">FRAAL5394</name>
</gene>
<dbReference type="RefSeq" id="WP_011606477.1">
    <property type="nucleotide sequence ID" value="NC_008278.1"/>
</dbReference>
<dbReference type="EMBL" id="CT573213">
    <property type="protein sequence ID" value="CAJ64027.1"/>
    <property type="molecule type" value="Genomic_DNA"/>
</dbReference>